<gene>
    <name evidence="1" type="ORF">HPB50_016426</name>
</gene>
<proteinExistence type="predicted"/>
<accession>A0ACB7SZA6</accession>
<reference evidence="1" key="1">
    <citation type="submission" date="2020-05" db="EMBL/GenBank/DDBJ databases">
        <title>Large-scale comparative analyses of tick genomes elucidate their genetic diversity and vector capacities.</title>
        <authorList>
            <person name="Jia N."/>
            <person name="Wang J."/>
            <person name="Shi W."/>
            <person name="Du L."/>
            <person name="Sun Y."/>
            <person name="Zhan W."/>
            <person name="Jiang J."/>
            <person name="Wang Q."/>
            <person name="Zhang B."/>
            <person name="Ji P."/>
            <person name="Sakyi L.B."/>
            <person name="Cui X."/>
            <person name="Yuan T."/>
            <person name="Jiang B."/>
            <person name="Yang W."/>
            <person name="Lam T.T.-Y."/>
            <person name="Chang Q."/>
            <person name="Ding S."/>
            <person name="Wang X."/>
            <person name="Zhu J."/>
            <person name="Ruan X."/>
            <person name="Zhao L."/>
            <person name="Wei J."/>
            <person name="Que T."/>
            <person name="Du C."/>
            <person name="Cheng J."/>
            <person name="Dai P."/>
            <person name="Han X."/>
            <person name="Huang E."/>
            <person name="Gao Y."/>
            <person name="Liu J."/>
            <person name="Shao H."/>
            <person name="Ye R."/>
            <person name="Li L."/>
            <person name="Wei W."/>
            <person name="Wang X."/>
            <person name="Wang C."/>
            <person name="Yang T."/>
            <person name="Huo Q."/>
            <person name="Li W."/>
            <person name="Guo W."/>
            <person name="Chen H."/>
            <person name="Zhou L."/>
            <person name="Ni X."/>
            <person name="Tian J."/>
            <person name="Zhou Y."/>
            <person name="Sheng Y."/>
            <person name="Liu T."/>
            <person name="Pan Y."/>
            <person name="Xia L."/>
            <person name="Li J."/>
            <person name="Zhao F."/>
            <person name="Cao W."/>
        </authorList>
    </citation>
    <scope>NUCLEOTIDE SEQUENCE</scope>
    <source>
        <strain evidence="1">Hyas-2018</strain>
    </source>
</reference>
<comment type="caution">
    <text evidence="1">The sequence shown here is derived from an EMBL/GenBank/DDBJ whole genome shotgun (WGS) entry which is preliminary data.</text>
</comment>
<evidence type="ECO:0000313" key="1">
    <source>
        <dbReference type="EMBL" id="KAH6939183.1"/>
    </source>
</evidence>
<keyword evidence="2" id="KW-1185">Reference proteome</keyword>
<protein>
    <submittedName>
        <fullName evidence="1">Uncharacterized protein</fullName>
    </submittedName>
</protein>
<sequence length="59" mass="7057">MKAAEAPWTHRDRVSHFNEHIEGEAFKWYLTEMFGDDIRRGMQNRFATTNGDAFRLFIH</sequence>
<name>A0ACB7SZA6_HYAAI</name>
<dbReference type="EMBL" id="CM023482">
    <property type="protein sequence ID" value="KAH6939183.1"/>
    <property type="molecule type" value="Genomic_DNA"/>
</dbReference>
<organism evidence="1 2">
    <name type="scientific">Hyalomma asiaticum</name>
    <name type="common">Tick</name>
    <dbReference type="NCBI Taxonomy" id="266040"/>
    <lineage>
        <taxon>Eukaryota</taxon>
        <taxon>Metazoa</taxon>
        <taxon>Ecdysozoa</taxon>
        <taxon>Arthropoda</taxon>
        <taxon>Chelicerata</taxon>
        <taxon>Arachnida</taxon>
        <taxon>Acari</taxon>
        <taxon>Parasitiformes</taxon>
        <taxon>Ixodida</taxon>
        <taxon>Ixodoidea</taxon>
        <taxon>Ixodidae</taxon>
        <taxon>Hyalomminae</taxon>
        <taxon>Hyalomma</taxon>
    </lineage>
</organism>
<dbReference type="Proteomes" id="UP000821845">
    <property type="component" value="Chromosome 2"/>
</dbReference>
<evidence type="ECO:0000313" key="2">
    <source>
        <dbReference type="Proteomes" id="UP000821845"/>
    </source>
</evidence>